<dbReference type="InterPro" id="IPR005119">
    <property type="entry name" value="LysR_subst-bd"/>
</dbReference>
<accession>A0A7G9GHZ9</accession>
<dbReference type="PROSITE" id="PS50931">
    <property type="entry name" value="HTH_LYSR"/>
    <property type="match status" value="1"/>
</dbReference>
<dbReference type="GO" id="GO:0003677">
    <property type="term" value="F:DNA binding"/>
    <property type="evidence" value="ECO:0007669"/>
    <property type="project" value="UniProtKB-KW"/>
</dbReference>
<comment type="similarity">
    <text evidence="1">Belongs to the LysR transcriptional regulatory family.</text>
</comment>
<evidence type="ECO:0000256" key="2">
    <source>
        <dbReference type="ARBA" id="ARBA00023015"/>
    </source>
</evidence>
<proteinExistence type="inferred from homology"/>
<reference evidence="6 7" key="1">
    <citation type="submission" date="2020-08" db="EMBL/GenBank/DDBJ databases">
        <authorList>
            <person name="Liu C."/>
            <person name="Sun Q."/>
        </authorList>
    </citation>
    <scope>NUCLEOTIDE SEQUENCE [LARGE SCALE GENOMIC DNA]</scope>
    <source>
        <strain evidence="6 7">NSJ-29</strain>
    </source>
</reference>
<dbReference type="Gene3D" id="3.40.190.290">
    <property type="match status" value="1"/>
</dbReference>
<keyword evidence="3" id="KW-0238">DNA-binding</keyword>
<dbReference type="GO" id="GO:0003700">
    <property type="term" value="F:DNA-binding transcription factor activity"/>
    <property type="evidence" value="ECO:0007669"/>
    <property type="project" value="InterPro"/>
</dbReference>
<dbReference type="InterPro" id="IPR036388">
    <property type="entry name" value="WH-like_DNA-bd_sf"/>
</dbReference>
<dbReference type="Proteomes" id="UP000515860">
    <property type="component" value="Chromosome"/>
</dbReference>
<dbReference type="PANTHER" id="PTHR30346">
    <property type="entry name" value="TRANSCRIPTIONAL DUAL REGULATOR HCAR-RELATED"/>
    <property type="match status" value="1"/>
</dbReference>
<evidence type="ECO:0000259" key="5">
    <source>
        <dbReference type="PROSITE" id="PS50931"/>
    </source>
</evidence>
<evidence type="ECO:0000256" key="1">
    <source>
        <dbReference type="ARBA" id="ARBA00009437"/>
    </source>
</evidence>
<sequence length="310" mass="35497">MELKDLRYFLEIADSKSMRKAAANLYISQPSLTRSVHNLENEIGAALLVRTNKGVETTELGEGIYHYAQSILQRVDEITKLRTETLKYAEAKVSAAIGGIILQDDLMLRYYETIRANRTKIVLLETSVEKVVDHVAAGEAEIGIVSINNIQVRVLNKLAELKDLSYYEIGEGPLYVHVGRMNPLYGRSEIEVAELMPYAQVKLPPDYFSDLNCAMRIAGEVRMMDFNRTITINNYHAIINMVKRTDAFILGNQWQRVELEKGNICSIKLRNCRIRQKLIWMKCRRTTLTERSEEFLNLILKCYRGLNGDT</sequence>
<dbReference type="AlphaFoldDB" id="A0A7G9GHZ9"/>
<keyword evidence="4" id="KW-0804">Transcription</keyword>
<evidence type="ECO:0000313" key="7">
    <source>
        <dbReference type="Proteomes" id="UP000515860"/>
    </source>
</evidence>
<dbReference type="InterPro" id="IPR000847">
    <property type="entry name" value="LysR_HTH_N"/>
</dbReference>
<keyword evidence="7" id="KW-1185">Reference proteome</keyword>
<dbReference type="CDD" id="cd05466">
    <property type="entry name" value="PBP2_LTTR_substrate"/>
    <property type="match status" value="1"/>
</dbReference>
<dbReference type="Gene3D" id="1.10.10.10">
    <property type="entry name" value="Winged helix-like DNA-binding domain superfamily/Winged helix DNA-binding domain"/>
    <property type="match status" value="1"/>
</dbReference>
<dbReference type="KEGG" id="whj:H9Q79_05965"/>
<dbReference type="Pfam" id="PF00126">
    <property type="entry name" value="HTH_1"/>
    <property type="match status" value="1"/>
</dbReference>
<dbReference type="PANTHER" id="PTHR30346:SF0">
    <property type="entry name" value="HCA OPERON TRANSCRIPTIONAL ACTIVATOR HCAR"/>
    <property type="match status" value="1"/>
</dbReference>
<dbReference type="FunFam" id="1.10.10.10:FF:000001">
    <property type="entry name" value="LysR family transcriptional regulator"/>
    <property type="match status" value="1"/>
</dbReference>
<keyword evidence="2" id="KW-0805">Transcription regulation</keyword>
<dbReference type="Pfam" id="PF03466">
    <property type="entry name" value="LysR_substrate"/>
    <property type="match status" value="1"/>
</dbReference>
<dbReference type="SUPFAM" id="SSF53850">
    <property type="entry name" value="Periplasmic binding protein-like II"/>
    <property type="match status" value="1"/>
</dbReference>
<dbReference type="GO" id="GO:0032993">
    <property type="term" value="C:protein-DNA complex"/>
    <property type="evidence" value="ECO:0007669"/>
    <property type="project" value="TreeGrafter"/>
</dbReference>
<evidence type="ECO:0000256" key="3">
    <source>
        <dbReference type="ARBA" id="ARBA00023125"/>
    </source>
</evidence>
<organism evidence="6 7">
    <name type="scientific">Wansuia hejianensis</name>
    <dbReference type="NCBI Taxonomy" id="2763667"/>
    <lineage>
        <taxon>Bacteria</taxon>
        <taxon>Bacillati</taxon>
        <taxon>Bacillota</taxon>
        <taxon>Clostridia</taxon>
        <taxon>Lachnospirales</taxon>
        <taxon>Lachnospiraceae</taxon>
        <taxon>Wansuia</taxon>
    </lineage>
</organism>
<gene>
    <name evidence="6" type="ORF">H9Q79_05965</name>
</gene>
<protein>
    <submittedName>
        <fullName evidence="6">LysR family transcriptional regulator</fullName>
    </submittedName>
</protein>
<dbReference type="PRINTS" id="PR00039">
    <property type="entry name" value="HTHLYSR"/>
</dbReference>
<dbReference type="SUPFAM" id="SSF46785">
    <property type="entry name" value="Winged helix' DNA-binding domain"/>
    <property type="match status" value="1"/>
</dbReference>
<dbReference type="InterPro" id="IPR036390">
    <property type="entry name" value="WH_DNA-bd_sf"/>
</dbReference>
<feature type="domain" description="HTH lysR-type" evidence="5">
    <location>
        <begin position="1"/>
        <end position="58"/>
    </location>
</feature>
<name>A0A7G9GHZ9_9FIRM</name>
<dbReference type="EMBL" id="CP060635">
    <property type="protein sequence ID" value="QNM10431.1"/>
    <property type="molecule type" value="Genomic_DNA"/>
</dbReference>
<evidence type="ECO:0000256" key="4">
    <source>
        <dbReference type="ARBA" id="ARBA00023163"/>
    </source>
</evidence>
<evidence type="ECO:0000313" key="6">
    <source>
        <dbReference type="EMBL" id="QNM10431.1"/>
    </source>
</evidence>